<dbReference type="PANTHER" id="PTHR30290">
    <property type="entry name" value="PERIPLASMIC BINDING COMPONENT OF ABC TRANSPORTER"/>
    <property type="match status" value="1"/>
</dbReference>
<feature type="non-terminal residue" evidence="1">
    <location>
        <position position="98"/>
    </location>
</feature>
<protein>
    <submittedName>
        <fullName evidence="1">ABC transporter substrate-binding protein</fullName>
    </submittedName>
</protein>
<dbReference type="Gene3D" id="3.90.76.10">
    <property type="entry name" value="Dipeptide-binding Protein, Domain 1"/>
    <property type="match status" value="1"/>
</dbReference>
<dbReference type="Proteomes" id="UP001279012">
    <property type="component" value="Unassembled WGS sequence"/>
</dbReference>
<proteinExistence type="predicted"/>
<gene>
    <name evidence="1" type="ORF">SJ059_27305</name>
</gene>
<dbReference type="SUPFAM" id="SSF53850">
    <property type="entry name" value="Periplasmic binding protein-like II"/>
    <property type="match status" value="1"/>
</dbReference>
<name>A0AAW9EAF8_KLEAE</name>
<reference evidence="1" key="1">
    <citation type="submission" date="2023-11" db="EMBL/GenBank/DDBJ databases">
        <title>Detection of rare carbapenemases in Enterobacterales - comparison of two colorimetric and two CIM-based carbapenemase assays.</title>
        <authorList>
            <person name="Schaffarczyk L."/>
            <person name="Noster J."/>
            <person name="Stelzer Y."/>
            <person name="Sattler J."/>
            <person name="Gatermann S."/>
            <person name="Hamprecht A."/>
        </authorList>
    </citation>
    <scope>NUCLEOTIDE SEQUENCE</scope>
    <source>
        <strain evidence="1">CIM-Cont-037</strain>
    </source>
</reference>
<dbReference type="PROSITE" id="PS01040">
    <property type="entry name" value="SBP_BACTERIAL_5"/>
    <property type="match status" value="1"/>
</dbReference>
<sequence>ESTNIHQNGFVYCVDGSVNTFNPQLSSSGLIIDPLAAQLYDRLLDVDPYTYRLIPEIAARWESLDNGATYRFYLRKNVSFQTTPWFTPTRKLTADDVI</sequence>
<evidence type="ECO:0000313" key="1">
    <source>
        <dbReference type="EMBL" id="MDX7018134.1"/>
    </source>
</evidence>
<dbReference type="AlphaFoldDB" id="A0AAW9EAF8"/>
<feature type="non-terminal residue" evidence="1">
    <location>
        <position position="1"/>
    </location>
</feature>
<dbReference type="InterPro" id="IPR023765">
    <property type="entry name" value="SBP_5_CS"/>
</dbReference>
<evidence type="ECO:0000313" key="2">
    <source>
        <dbReference type="Proteomes" id="UP001279012"/>
    </source>
</evidence>
<dbReference type="GO" id="GO:0015833">
    <property type="term" value="P:peptide transport"/>
    <property type="evidence" value="ECO:0007669"/>
    <property type="project" value="TreeGrafter"/>
</dbReference>
<comment type="caution">
    <text evidence="1">The sequence shown here is derived from an EMBL/GenBank/DDBJ whole genome shotgun (WGS) entry which is preliminary data.</text>
</comment>
<accession>A0AAW9EAF8</accession>
<dbReference type="InterPro" id="IPR039424">
    <property type="entry name" value="SBP_5"/>
</dbReference>
<dbReference type="EMBL" id="JAWZZT010000562">
    <property type="protein sequence ID" value="MDX7018134.1"/>
    <property type="molecule type" value="Genomic_DNA"/>
</dbReference>
<organism evidence="1 2">
    <name type="scientific">Klebsiella aerogenes</name>
    <name type="common">Enterobacter aerogenes</name>
    <dbReference type="NCBI Taxonomy" id="548"/>
    <lineage>
        <taxon>Bacteria</taxon>
        <taxon>Pseudomonadati</taxon>
        <taxon>Pseudomonadota</taxon>
        <taxon>Gammaproteobacteria</taxon>
        <taxon>Enterobacterales</taxon>
        <taxon>Enterobacteriaceae</taxon>
        <taxon>Klebsiella/Raoultella group</taxon>
        <taxon>Klebsiella</taxon>
    </lineage>
</organism>
<dbReference type="PANTHER" id="PTHR30290:SF28">
    <property type="entry name" value="ABC TRANSPORTER PERIPLASMIC-BINDING PROTEIN SAPA-RELATED"/>
    <property type="match status" value="1"/>
</dbReference>
<dbReference type="GO" id="GO:1904680">
    <property type="term" value="F:peptide transmembrane transporter activity"/>
    <property type="evidence" value="ECO:0007669"/>
    <property type="project" value="TreeGrafter"/>
</dbReference>